<feature type="compositionally biased region" description="Basic and acidic residues" evidence="1">
    <location>
        <begin position="71"/>
        <end position="83"/>
    </location>
</feature>
<protein>
    <submittedName>
        <fullName evidence="2">Uncharacterized protein</fullName>
    </submittedName>
</protein>
<reference evidence="2 3" key="1">
    <citation type="submission" date="2021-06" db="EMBL/GenBank/DDBJ databases">
        <title>Caerostris extrusa draft genome.</title>
        <authorList>
            <person name="Kono N."/>
            <person name="Arakawa K."/>
        </authorList>
    </citation>
    <scope>NUCLEOTIDE SEQUENCE [LARGE SCALE GENOMIC DNA]</scope>
</reference>
<gene>
    <name evidence="2" type="ORF">CEXT_361021</name>
</gene>
<comment type="caution">
    <text evidence="2">The sequence shown here is derived from an EMBL/GenBank/DDBJ whole genome shotgun (WGS) entry which is preliminary data.</text>
</comment>
<dbReference type="EMBL" id="BPLR01004680">
    <property type="protein sequence ID" value="GIX96685.1"/>
    <property type="molecule type" value="Genomic_DNA"/>
</dbReference>
<accession>A0AAV4PHV0</accession>
<proteinExistence type="predicted"/>
<sequence>MNEQRLVETVTAHGTWERHSREPLYPAGHFRLTSARHADIRSPRLTREWISHFCTQPRRLKKSVLHSPREELKVCSRQPDSHKASTSRSSLTSPREQKGRAILKQLCYLKE</sequence>
<name>A0AAV4PHV0_CAEEX</name>
<keyword evidence="3" id="KW-1185">Reference proteome</keyword>
<evidence type="ECO:0000313" key="3">
    <source>
        <dbReference type="Proteomes" id="UP001054945"/>
    </source>
</evidence>
<evidence type="ECO:0000313" key="2">
    <source>
        <dbReference type="EMBL" id="GIX96685.1"/>
    </source>
</evidence>
<feature type="region of interest" description="Disordered" evidence="1">
    <location>
        <begin position="71"/>
        <end position="98"/>
    </location>
</feature>
<dbReference type="AlphaFoldDB" id="A0AAV4PHV0"/>
<dbReference type="Proteomes" id="UP001054945">
    <property type="component" value="Unassembled WGS sequence"/>
</dbReference>
<organism evidence="2 3">
    <name type="scientific">Caerostris extrusa</name>
    <name type="common">Bark spider</name>
    <name type="synonym">Caerostris bankana</name>
    <dbReference type="NCBI Taxonomy" id="172846"/>
    <lineage>
        <taxon>Eukaryota</taxon>
        <taxon>Metazoa</taxon>
        <taxon>Ecdysozoa</taxon>
        <taxon>Arthropoda</taxon>
        <taxon>Chelicerata</taxon>
        <taxon>Arachnida</taxon>
        <taxon>Araneae</taxon>
        <taxon>Araneomorphae</taxon>
        <taxon>Entelegynae</taxon>
        <taxon>Araneoidea</taxon>
        <taxon>Araneidae</taxon>
        <taxon>Caerostris</taxon>
    </lineage>
</organism>
<feature type="compositionally biased region" description="Polar residues" evidence="1">
    <location>
        <begin position="84"/>
        <end position="94"/>
    </location>
</feature>
<evidence type="ECO:0000256" key="1">
    <source>
        <dbReference type="SAM" id="MobiDB-lite"/>
    </source>
</evidence>